<evidence type="ECO:0000313" key="2">
    <source>
        <dbReference type="EMBL" id="EUN30367.1"/>
    </source>
</evidence>
<dbReference type="HOGENOM" id="CLU_067593_0_0_1"/>
<name>W7F297_BIPV3</name>
<keyword evidence="3" id="KW-1185">Reference proteome</keyword>
<dbReference type="Proteomes" id="UP000054337">
    <property type="component" value="Unassembled WGS sequence"/>
</dbReference>
<dbReference type="EMBL" id="KI968706">
    <property type="protein sequence ID" value="EUN30367.1"/>
    <property type="molecule type" value="Genomic_DNA"/>
</dbReference>
<feature type="region of interest" description="Disordered" evidence="1">
    <location>
        <begin position="200"/>
        <end position="278"/>
    </location>
</feature>
<organism evidence="2 3">
    <name type="scientific">Bipolaris victoriae (strain FI3)</name>
    <name type="common">Victoria blight of oats agent</name>
    <name type="synonym">Cochliobolus victoriae</name>
    <dbReference type="NCBI Taxonomy" id="930091"/>
    <lineage>
        <taxon>Eukaryota</taxon>
        <taxon>Fungi</taxon>
        <taxon>Dikarya</taxon>
        <taxon>Ascomycota</taxon>
        <taxon>Pezizomycotina</taxon>
        <taxon>Dothideomycetes</taxon>
        <taxon>Pleosporomycetidae</taxon>
        <taxon>Pleosporales</taxon>
        <taxon>Pleosporineae</taxon>
        <taxon>Pleosporaceae</taxon>
        <taxon>Bipolaris</taxon>
    </lineage>
</organism>
<dbReference type="AlphaFoldDB" id="W7F297"/>
<dbReference type="RefSeq" id="XP_014559854.1">
    <property type="nucleotide sequence ID" value="XM_014704368.1"/>
</dbReference>
<feature type="region of interest" description="Disordered" evidence="1">
    <location>
        <begin position="330"/>
        <end position="352"/>
    </location>
</feature>
<gene>
    <name evidence="2" type="ORF">COCVIDRAFT_13280</name>
</gene>
<protein>
    <submittedName>
        <fullName evidence="2">Uncharacterized protein</fullName>
    </submittedName>
</protein>
<reference evidence="2 3" key="1">
    <citation type="journal article" date="2013" name="PLoS Genet.">
        <title>Comparative genome structure, secondary metabolite, and effector coding capacity across Cochliobolus pathogens.</title>
        <authorList>
            <person name="Condon B.J."/>
            <person name="Leng Y."/>
            <person name="Wu D."/>
            <person name="Bushley K.E."/>
            <person name="Ohm R.A."/>
            <person name="Otillar R."/>
            <person name="Martin J."/>
            <person name="Schackwitz W."/>
            <person name="Grimwood J."/>
            <person name="MohdZainudin N."/>
            <person name="Xue C."/>
            <person name="Wang R."/>
            <person name="Manning V.A."/>
            <person name="Dhillon B."/>
            <person name="Tu Z.J."/>
            <person name="Steffenson B.J."/>
            <person name="Salamov A."/>
            <person name="Sun H."/>
            <person name="Lowry S."/>
            <person name="LaButti K."/>
            <person name="Han J."/>
            <person name="Copeland A."/>
            <person name="Lindquist E."/>
            <person name="Barry K."/>
            <person name="Schmutz J."/>
            <person name="Baker S.E."/>
            <person name="Ciuffetti L.M."/>
            <person name="Grigoriev I.V."/>
            <person name="Zhong S."/>
            <person name="Turgeon B.G."/>
        </authorList>
    </citation>
    <scope>NUCLEOTIDE SEQUENCE [LARGE SCALE GENOMIC DNA]</scope>
    <source>
        <strain evidence="2 3">FI3</strain>
    </source>
</reference>
<accession>W7F297</accession>
<feature type="compositionally biased region" description="Low complexity" evidence="1">
    <location>
        <begin position="226"/>
        <end position="264"/>
    </location>
</feature>
<evidence type="ECO:0000313" key="3">
    <source>
        <dbReference type="Proteomes" id="UP000054337"/>
    </source>
</evidence>
<sequence>MWRRSAEQIVPELEARSRRGKFRSIRPGKDTTEARRLGACVVLGRRGGTWLALNRRAAAEMSIDDRSGARGAVAGSAWQGDVLDSVDGQGGCMTQRAMSSPAQAQAAATARVAHASWWSGGGDGDEPGDEGGAYNALGRFLMAGKEEWPMCSWPWAWFCHDCAATVTATAGLPMPRSKGCLLWRRYGSAPAVPAVQRLLDLEGDGDGDGDGAAEGANQEGAGGSVRGSVSANASASASASDSDSAVSQSVNQSISQSVSQSVSQPGGVRRGQLTPAAQMEVRRTGAVWAGESGHVRGRQDTTSVRPRPLAPRLILTVHVFWRCPLLRHARASSKPPATSSGELRAADAAGVD</sequence>
<dbReference type="GeneID" id="26251300"/>
<proteinExistence type="predicted"/>
<evidence type="ECO:0000256" key="1">
    <source>
        <dbReference type="SAM" id="MobiDB-lite"/>
    </source>
</evidence>
<feature type="compositionally biased region" description="Acidic residues" evidence="1">
    <location>
        <begin position="201"/>
        <end position="211"/>
    </location>
</feature>